<proteinExistence type="predicted"/>
<keyword evidence="3" id="KW-1185">Reference proteome</keyword>
<accession>A0A0E0A861</accession>
<protein>
    <submittedName>
        <fullName evidence="2">Uncharacterized protein</fullName>
    </submittedName>
</protein>
<dbReference type="Gramene" id="OGLUM06G11780.1">
    <property type="protein sequence ID" value="OGLUM06G11780.1"/>
    <property type="gene ID" value="OGLUM06G11780"/>
</dbReference>
<dbReference type="HOGENOM" id="CLU_120203_0_0_1"/>
<evidence type="ECO:0000256" key="1">
    <source>
        <dbReference type="SAM" id="MobiDB-lite"/>
    </source>
</evidence>
<dbReference type="AlphaFoldDB" id="A0A0E0A861"/>
<name>A0A0E0A861_9ORYZ</name>
<dbReference type="EnsemblPlants" id="OGLUM06G11780.1">
    <property type="protein sequence ID" value="OGLUM06G11780.1"/>
    <property type="gene ID" value="OGLUM06G11780"/>
</dbReference>
<reference evidence="2" key="2">
    <citation type="submission" date="2018-05" db="EMBL/GenBank/DDBJ databases">
        <title>OgluRS3 (Oryza glumaepatula Reference Sequence Version 3).</title>
        <authorList>
            <person name="Zhang J."/>
            <person name="Kudrna D."/>
            <person name="Lee S."/>
            <person name="Talag J."/>
            <person name="Welchert J."/>
            <person name="Wing R.A."/>
        </authorList>
    </citation>
    <scope>NUCLEOTIDE SEQUENCE [LARGE SCALE GENOMIC DNA]</scope>
</reference>
<sequence>MTFERHFPPEGVVVPSQPSKVAAGRKPSLAGALLPPLRPIKGSPDPLLSPHTLPVLLSLSTAAALFSSCGAAVAQFQPPLAGGRNLRGARRCLHLLRRFLLLPVEHKDHRNGDNTDDPKLLVVSPSSPASLSSSRRRVRSVRIVISSSFHFSHSALRRTAGVLLAVDGEPLVSGAAPAPVRR</sequence>
<evidence type="ECO:0000313" key="3">
    <source>
        <dbReference type="Proteomes" id="UP000026961"/>
    </source>
</evidence>
<feature type="compositionally biased region" description="Basic and acidic residues" evidence="1">
    <location>
        <begin position="107"/>
        <end position="119"/>
    </location>
</feature>
<feature type="compositionally biased region" description="Low complexity" evidence="1">
    <location>
        <begin position="122"/>
        <end position="133"/>
    </location>
</feature>
<reference evidence="2" key="1">
    <citation type="submission" date="2015-04" db="UniProtKB">
        <authorList>
            <consortium name="EnsemblPlants"/>
        </authorList>
    </citation>
    <scope>IDENTIFICATION</scope>
</reference>
<dbReference type="Proteomes" id="UP000026961">
    <property type="component" value="Chromosome 6"/>
</dbReference>
<organism evidence="2">
    <name type="scientific">Oryza glumipatula</name>
    <dbReference type="NCBI Taxonomy" id="40148"/>
    <lineage>
        <taxon>Eukaryota</taxon>
        <taxon>Viridiplantae</taxon>
        <taxon>Streptophyta</taxon>
        <taxon>Embryophyta</taxon>
        <taxon>Tracheophyta</taxon>
        <taxon>Spermatophyta</taxon>
        <taxon>Magnoliopsida</taxon>
        <taxon>Liliopsida</taxon>
        <taxon>Poales</taxon>
        <taxon>Poaceae</taxon>
        <taxon>BOP clade</taxon>
        <taxon>Oryzoideae</taxon>
        <taxon>Oryzeae</taxon>
        <taxon>Oryzinae</taxon>
        <taxon>Oryza</taxon>
    </lineage>
</organism>
<evidence type="ECO:0000313" key="2">
    <source>
        <dbReference type="EnsemblPlants" id="OGLUM06G11780.1"/>
    </source>
</evidence>
<feature type="region of interest" description="Disordered" evidence="1">
    <location>
        <begin position="107"/>
        <end position="133"/>
    </location>
</feature>